<dbReference type="InterPro" id="IPR000595">
    <property type="entry name" value="cNMP-bd_dom"/>
</dbReference>
<accession>A0A1I1ZEM7</accession>
<feature type="domain" description="HTH crp-type" evidence="9">
    <location>
        <begin position="275"/>
        <end position="361"/>
    </location>
</feature>
<keyword evidence="2" id="KW-0902">Two-component regulatory system</keyword>
<feature type="domain" description="Response regulatory" evidence="8">
    <location>
        <begin position="3"/>
        <end position="119"/>
    </location>
</feature>
<dbReference type="SMART" id="SM00448">
    <property type="entry name" value="REC"/>
    <property type="match status" value="1"/>
</dbReference>
<gene>
    <name evidence="10" type="ORF">SAMN05216167_11270</name>
</gene>
<sequence>MKTILVIEDTPTMRANIAEILQLAPYQVVQAANGKEGIVRARQTHPDLILCDIRMPDLDGYGVLHILRKDPDLATVPFIFLTAMAEAADFRVGMNLGADDYLNKPFDDVTLLGAVELRLKKGPVIPTDLGANSDRLTSLQQAILEENNARQSLCEHYPTTQYNRKHRLYTVGGWPTALYFMSQGKGKVVKTDAVGNQFITGLIGTGDFVGYQALLTQAPYTDTVELLEDALVCTIPAVDLKALLDHLPVVANQFSRMLASEVANLQDKLLKEAYQSVRKRVAEALLLVERTFYPQPNTQLIADRLSGDRSYNQSLPMSLSRENWSDLVGASTETVIRILGDLRAEGMIEINGSLITLLDRDKLTHLKR</sequence>
<dbReference type="GO" id="GO:0005829">
    <property type="term" value="C:cytosol"/>
    <property type="evidence" value="ECO:0007669"/>
    <property type="project" value="TreeGrafter"/>
</dbReference>
<dbReference type="InterPro" id="IPR036390">
    <property type="entry name" value="WH_DNA-bd_sf"/>
</dbReference>
<feature type="modified residue" description="4-aspartylphosphate" evidence="6">
    <location>
        <position position="52"/>
    </location>
</feature>
<keyword evidence="3" id="KW-0805">Transcription regulation</keyword>
<dbReference type="Gene3D" id="2.60.120.10">
    <property type="entry name" value="Jelly Rolls"/>
    <property type="match status" value="1"/>
</dbReference>
<evidence type="ECO:0000256" key="6">
    <source>
        <dbReference type="PROSITE-ProRule" id="PRU00169"/>
    </source>
</evidence>
<dbReference type="Gene3D" id="1.10.10.10">
    <property type="entry name" value="Winged helix-like DNA-binding domain superfamily/Winged helix DNA-binding domain"/>
    <property type="match status" value="1"/>
</dbReference>
<dbReference type="SMART" id="SM00419">
    <property type="entry name" value="HTH_CRP"/>
    <property type="match status" value="1"/>
</dbReference>
<dbReference type="AlphaFoldDB" id="A0A1I1ZEM7"/>
<feature type="domain" description="Cyclic nucleotide-binding" evidence="7">
    <location>
        <begin position="146"/>
        <end position="244"/>
    </location>
</feature>
<evidence type="ECO:0000256" key="2">
    <source>
        <dbReference type="ARBA" id="ARBA00023012"/>
    </source>
</evidence>
<keyword evidence="1 6" id="KW-0597">Phosphoprotein</keyword>
<dbReference type="Gene3D" id="3.40.50.2300">
    <property type="match status" value="1"/>
</dbReference>
<evidence type="ECO:0000256" key="4">
    <source>
        <dbReference type="ARBA" id="ARBA00023125"/>
    </source>
</evidence>
<keyword evidence="5" id="KW-0804">Transcription</keyword>
<dbReference type="PROSITE" id="PS50110">
    <property type="entry name" value="RESPONSE_REGULATORY"/>
    <property type="match status" value="1"/>
</dbReference>
<evidence type="ECO:0000256" key="5">
    <source>
        <dbReference type="ARBA" id="ARBA00023163"/>
    </source>
</evidence>
<dbReference type="GO" id="GO:0006355">
    <property type="term" value="P:regulation of DNA-templated transcription"/>
    <property type="evidence" value="ECO:0007669"/>
    <property type="project" value="InterPro"/>
</dbReference>
<dbReference type="Pfam" id="PF00027">
    <property type="entry name" value="cNMP_binding"/>
    <property type="match status" value="1"/>
</dbReference>
<dbReference type="SUPFAM" id="SSF46785">
    <property type="entry name" value="Winged helix' DNA-binding domain"/>
    <property type="match status" value="1"/>
</dbReference>
<dbReference type="SUPFAM" id="SSF51206">
    <property type="entry name" value="cAMP-binding domain-like"/>
    <property type="match status" value="1"/>
</dbReference>
<proteinExistence type="predicted"/>
<dbReference type="InterPro" id="IPR011006">
    <property type="entry name" value="CheY-like_superfamily"/>
</dbReference>
<dbReference type="InterPro" id="IPR036388">
    <property type="entry name" value="WH-like_DNA-bd_sf"/>
</dbReference>
<name>A0A1I1ZEM7_9BACT</name>
<dbReference type="InterPro" id="IPR012318">
    <property type="entry name" value="HTH_CRP"/>
</dbReference>
<dbReference type="Pfam" id="PF00072">
    <property type="entry name" value="Response_reg"/>
    <property type="match status" value="1"/>
</dbReference>
<dbReference type="Proteomes" id="UP000198598">
    <property type="component" value="Unassembled WGS sequence"/>
</dbReference>
<dbReference type="PROSITE" id="PS50042">
    <property type="entry name" value="CNMP_BINDING_3"/>
    <property type="match status" value="1"/>
</dbReference>
<dbReference type="InterPro" id="IPR001789">
    <property type="entry name" value="Sig_transdc_resp-reg_receiver"/>
</dbReference>
<evidence type="ECO:0000259" key="8">
    <source>
        <dbReference type="PROSITE" id="PS50110"/>
    </source>
</evidence>
<dbReference type="RefSeq" id="WP_093831055.1">
    <property type="nucleotide sequence ID" value="NZ_FOLQ01000012.1"/>
</dbReference>
<organism evidence="10 11">
    <name type="scientific">Spirosoma endophyticum</name>
    <dbReference type="NCBI Taxonomy" id="662367"/>
    <lineage>
        <taxon>Bacteria</taxon>
        <taxon>Pseudomonadati</taxon>
        <taxon>Bacteroidota</taxon>
        <taxon>Cytophagia</taxon>
        <taxon>Cytophagales</taxon>
        <taxon>Cytophagaceae</taxon>
        <taxon>Spirosoma</taxon>
    </lineage>
</organism>
<dbReference type="InterPro" id="IPR014710">
    <property type="entry name" value="RmlC-like_jellyroll"/>
</dbReference>
<dbReference type="GO" id="GO:0032993">
    <property type="term" value="C:protein-DNA complex"/>
    <property type="evidence" value="ECO:0007669"/>
    <property type="project" value="TreeGrafter"/>
</dbReference>
<dbReference type="InterPro" id="IPR039420">
    <property type="entry name" value="WalR-like"/>
</dbReference>
<keyword evidence="4" id="KW-0238">DNA-binding</keyword>
<dbReference type="OrthoDB" id="9127033at2"/>
<dbReference type="PANTHER" id="PTHR48111">
    <property type="entry name" value="REGULATOR OF RPOS"/>
    <property type="match status" value="1"/>
</dbReference>
<keyword evidence="11" id="KW-1185">Reference proteome</keyword>
<dbReference type="EMBL" id="FOLQ01000012">
    <property type="protein sequence ID" value="SFE28983.1"/>
    <property type="molecule type" value="Genomic_DNA"/>
</dbReference>
<evidence type="ECO:0000313" key="10">
    <source>
        <dbReference type="EMBL" id="SFE28983.1"/>
    </source>
</evidence>
<evidence type="ECO:0000259" key="7">
    <source>
        <dbReference type="PROSITE" id="PS50042"/>
    </source>
</evidence>
<evidence type="ECO:0000313" key="11">
    <source>
        <dbReference type="Proteomes" id="UP000198598"/>
    </source>
</evidence>
<dbReference type="PROSITE" id="PS51063">
    <property type="entry name" value="HTH_CRP_2"/>
    <property type="match status" value="1"/>
</dbReference>
<keyword evidence="10" id="KW-0418">Kinase</keyword>
<dbReference type="GO" id="GO:0000156">
    <property type="term" value="F:phosphorelay response regulator activity"/>
    <property type="evidence" value="ECO:0007669"/>
    <property type="project" value="TreeGrafter"/>
</dbReference>
<dbReference type="PANTHER" id="PTHR48111:SF1">
    <property type="entry name" value="TWO-COMPONENT RESPONSE REGULATOR ORR33"/>
    <property type="match status" value="1"/>
</dbReference>
<dbReference type="Pfam" id="PF13545">
    <property type="entry name" value="HTH_Crp_2"/>
    <property type="match status" value="1"/>
</dbReference>
<dbReference type="GO" id="GO:0016301">
    <property type="term" value="F:kinase activity"/>
    <property type="evidence" value="ECO:0007669"/>
    <property type="project" value="UniProtKB-KW"/>
</dbReference>
<reference evidence="10 11" key="1">
    <citation type="submission" date="2016-10" db="EMBL/GenBank/DDBJ databases">
        <authorList>
            <person name="de Groot N.N."/>
        </authorList>
    </citation>
    <scope>NUCLEOTIDE SEQUENCE [LARGE SCALE GENOMIC DNA]</scope>
    <source>
        <strain evidence="10 11">DSM 26130</strain>
    </source>
</reference>
<dbReference type="CDD" id="cd17574">
    <property type="entry name" value="REC_OmpR"/>
    <property type="match status" value="1"/>
</dbReference>
<protein>
    <submittedName>
        <fullName evidence="10">cAMP-binding domain of CRP or a regulatory subunit of cAMP-dependent protein kinases</fullName>
    </submittedName>
</protein>
<dbReference type="SUPFAM" id="SSF52172">
    <property type="entry name" value="CheY-like"/>
    <property type="match status" value="1"/>
</dbReference>
<evidence type="ECO:0000256" key="1">
    <source>
        <dbReference type="ARBA" id="ARBA00022553"/>
    </source>
</evidence>
<evidence type="ECO:0000256" key="3">
    <source>
        <dbReference type="ARBA" id="ARBA00023015"/>
    </source>
</evidence>
<dbReference type="PRINTS" id="PR00034">
    <property type="entry name" value="HTHCRP"/>
</dbReference>
<evidence type="ECO:0000259" key="9">
    <source>
        <dbReference type="PROSITE" id="PS51063"/>
    </source>
</evidence>
<dbReference type="GO" id="GO:0000976">
    <property type="term" value="F:transcription cis-regulatory region binding"/>
    <property type="evidence" value="ECO:0007669"/>
    <property type="project" value="TreeGrafter"/>
</dbReference>
<dbReference type="CDD" id="cd00038">
    <property type="entry name" value="CAP_ED"/>
    <property type="match status" value="1"/>
</dbReference>
<dbReference type="InterPro" id="IPR018490">
    <property type="entry name" value="cNMP-bd_dom_sf"/>
</dbReference>
<dbReference type="STRING" id="662367.SAMN05216167_11270"/>
<keyword evidence="10" id="KW-0808">Transferase</keyword>